<accession>A0A1I6LFD3</accession>
<evidence type="ECO:0000256" key="2">
    <source>
        <dbReference type="ARBA" id="ARBA00022475"/>
    </source>
</evidence>
<keyword evidence="5 6" id="KW-0472">Membrane</keyword>
<keyword evidence="4 6" id="KW-1133">Transmembrane helix</keyword>
<gene>
    <name evidence="7" type="ORF">SAMN05444714_0491</name>
</gene>
<feature type="transmembrane region" description="Helical" evidence="6">
    <location>
        <begin position="234"/>
        <end position="254"/>
    </location>
</feature>
<comment type="subcellular location">
    <subcellularLocation>
        <location evidence="1">Cell membrane</location>
        <topology evidence="1">Multi-pass membrane protein</topology>
    </subcellularLocation>
</comment>
<dbReference type="Pfam" id="PF05653">
    <property type="entry name" value="Mg_trans_NIPA"/>
    <property type="match status" value="1"/>
</dbReference>
<keyword evidence="3 6" id="KW-0812">Transmembrane</keyword>
<dbReference type="SUPFAM" id="SSF103481">
    <property type="entry name" value="Multidrug resistance efflux transporter EmrE"/>
    <property type="match status" value="2"/>
</dbReference>
<evidence type="ECO:0000313" key="8">
    <source>
        <dbReference type="Proteomes" id="UP000198926"/>
    </source>
</evidence>
<evidence type="ECO:0000256" key="6">
    <source>
        <dbReference type="SAM" id="Phobius"/>
    </source>
</evidence>
<dbReference type="RefSeq" id="WP_090203530.1">
    <property type="nucleotide sequence ID" value="NZ_FOZM01000001.1"/>
</dbReference>
<dbReference type="EMBL" id="FOZM01000001">
    <property type="protein sequence ID" value="SFS02162.1"/>
    <property type="molecule type" value="Genomic_DNA"/>
</dbReference>
<sequence length="282" mass="29400">MTTLVFLAVIGAAFLHAAWNALVKGGADKLMSLTAVILGHVPFALVAIVVSPMPDPASYPYLVVGVLLHLGYQFFLLYAYSAGDLTQVYPIARGSAPLIVAAISVTVLGVSLQGAELLAVLIIGCGIVSLALVRRSDGLRNGRAAGFALATGCFIAAYSIVDGLGARAAGTALGYFGWLAALNAIALGAIVAVRAPKTYTSLWTKGQKLFWIGGGASFAAYAIVTWAFTQAPIALVTALRETSIIFALLIGVFFLKERLDLMKVVSTMTVLIGAALLRLSRP</sequence>
<dbReference type="Proteomes" id="UP000198926">
    <property type="component" value="Unassembled WGS sequence"/>
</dbReference>
<dbReference type="InterPro" id="IPR008521">
    <property type="entry name" value="Mg_trans_NIPA"/>
</dbReference>
<dbReference type="PANTHER" id="PTHR30561:SF9">
    <property type="entry name" value="4-AMINO-4-DEOXY-L-ARABINOSE-PHOSPHOUNDECAPRENOL FLIPPASE SUBUNIT ARNF-RELATED"/>
    <property type="match status" value="1"/>
</dbReference>
<feature type="transmembrane region" description="Helical" evidence="6">
    <location>
        <begin position="209"/>
        <end position="228"/>
    </location>
</feature>
<proteinExistence type="predicted"/>
<dbReference type="STRING" id="1123755.SAMN05444714_0491"/>
<feature type="transmembrane region" description="Helical" evidence="6">
    <location>
        <begin position="30"/>
        <end position="50"/>
    </location>
</feature>
<name>A0A1I6LFD3_9RHOB</name>
<evidence type="ECO:0000256" key="1">
    <source>
        <dbReference type="ARBA" id="ARBA00004651"/>
    </source>
</evidence>
<feature type="transmembrane region" description="Helical" evidence="6">
    <location>
        <begin position="144"/>
        <end position="161"/>
    </location>
</feature>
<dbReference type="Gene3D" id="1.10.3730.20">
    <property type="match status" value="2"/>
</dbReference>
<dbReference type="PANTHER" id="PTHR30561">
    <property type="entry name" value="SMR FAMILY PROTON-DEPENDENT DRUG EFFLUX TRANSPORTER SUGE"/>
    <property type="match status" value="1"/>
</dbReference>
<organism evidence="7 8">
    <name type="scientific">Yoonia litorea</name>
    <dbReference type="NCBI Taxonomy" id="1123755"/>
    <lineage>
        <taxon>Bacteria</taxon>
        <taxon>Pseudomonadati</taxon>
        <taxon>Pseudomonadota</taxon>
        <taxon>Alphaproteobacteria</taxon>
        <taxon>Rhodobacterales</taxon>
        <taxon>Paracoccaceae</taxon>
        <taxon>Yoonia</taxon>
    </lineage>
</organism>
<dbReference type="GO" id="GO:0005886">
    <property type="term" value="C:plasma membrane"/>
    <property type="evidence" value="ECO:0007669"/>
    <property type="project" value="UniProtKB-SubCell"/>
</dbReference>
<dbReference type="OrthoDB" id="9783707at2"/>
<feature type="transmembrane region" description="Helical" evidence="6">
    <location>
        <begin position="173"/>
        <end position="193"/>
    </location>
</feature>
<keyword evidence="2" id="KW-1003">Cell membrane</keyword>
<evidence type="ECO:0000313" key="7">
    <source>
        <dbReference type="EMBL" id="SFS02162.1"/>
    </source>
</evidence>
<dbReference type="AlphaFoldDB" id="A0A1I6LFD3"/>
<feature type="transmembrane region" description="Helical" evidence="6">
    <location>
        <begin position="59"/>
        <end position="79"/>
    </location>
</feature>
<evidence type="ECO:0000256" key="4">
    <source>
        <dbReference type="ARBA" id="ARBA00022989"/>
    </source>
</evidence>
<evidence type="ECO:0000256" key="3">
    <source>
        <dbReference type="ARBA" id="ARBA00022692"/>
    </source>
</evidence>
<dbReference type="GO" id="GO:0015095">
    <property type="term" value="F:magnesium ion transmembrane transporter activity"/>
    <property type="evidence" value="ECO:0007669"/>
    <property type="project" value="InterPro"/>
</dbReference>
<feature type="transmembrane region" description="Helical" evidence="6">
    <location>
        <begin position="99"/>
        <end position="132"/>
    </location>
</feature>
<evidence type="ECO:0000256" key="5">
    <source>
        <dbReference type="ARBA" id="ARBA00023136"/>
    </source>
</evidence>
<reference evidence="7 8" key="1">
    <citation type="submission" date="2016-10" db="EMBL/GenBank/DDBJ databases">
        <authorList>
            <person name="de Groot N.N."/>
        </authorList>
    </citation>
    <scope>NUCLEOTIDE SEQUENCE [LARGE SCALE GENOMIC DNA]</scope>
    <source>
        <strain evidence="7 8">DSM 29433</strain>
    </source>
</reference>
<dbReference type="InterPro" id="IPR037185">
    <property type="entry name" value="EmrE-like"/>
</dbReference>
<protein>
    <submittedName>
        <fullName evidence="7">EamA-like transporter family protein</fullName>
    </submittedName>
</protein>
<dbReference type="InterPro" id="IPR000390">
    <property type="entry name" value="Small_drug/metabolite_transptr"/>
</dbReference>
<keyword evidence="8" id="KW-1185">Reference proteome</keyword>